<keyword evidence="3" id="KW-1185">Reference proteome</keyword>
<feature type="transmembrane region" description="Helical" evidence="1">
    <location>
        <begin position="98"/>
        <end position="122"/>
    </location>
</feature>
<protein>
    <submittedName>
        <fullName evidence="2">Uncharacterized protein</fullName>
    </submittedName>
</protein>
<feature type="transmembrane region" description="Helical" evidence="1">
    <location>
        <begin position="35"/>
        <end position="57"/>
    </location>
</feature>
<dbReference type="EMBL" id="MU854455">
    <property type="protein sequence ID" value="KAK4035101.1"/>
    <property type="molecule type" value="Genomic_DNA"/>
</dbReference>
<keyword evidence="1" id="KW-0812">Transmembrane</keyword>
<evidence type="ECO:0000313" key="3">
    <source>
        <dbReference type="Proteomes" id="UP001303115"/>
    </source>
</evidence>
<name>A0AAN6PB31_9PEZI</name>
<organism evidence="2 3">
    <name type="scientific">Parachaetomium inaequale</name>
    <dbReference type="NCBI Taxonomy" id="2588326"/>
    <lineage>
        <taxon>Eukaryota</taxon>
        <taxon>Fungi</taxon>
        <taxon>Dikarya</taxon>
        <taxon>Ascomycota</taxon>
        <taxon>Pezizomycotina</taxon>
        <taxon>Sordariomycetes</taxon>
        <taxon>Sordariomycetidae</taxon>
        <taxon>Sordariales</taxon>
        <taxon>Chaetomiaceae</taxon>
        <taxon>Parachaetomium</taxon>
    </lineage>
</organism>
<proteinExistence type="predicted"/>
<evidence type="ECO:0000313" key="2">
    <source>
        <dbReference type="EMBL" id="KAK4035101.1"/>
    </source>
</evidence>
<keyword evidence="1" id="KW-0472">Membrane</keyword>
<keyword evidence="1" id="KW-1133">Transmembrane helix</keyword>
<dbReference type="AlphaFoldDB" id="A0AAN6PB31"/>
<gene>
    <name evidence="2" type="ORF">C8A01DRAFT_38436</name>
</gene>
<sequence length="843" mass="92893">MLTIAEVSGLIAAAVMVGMNPLAKFQPLTPWSFRLTILLLVQYIFPAALVVILIKFVGSQNSAATWSTVNRTISHTIWPLLMRADSVGTTHRSTRTVVLTWAMTLGAVLLVVASVAAPLGLYEEIVPDESQRVEFLYAKDPSPWGGITMARPNLKFSRHCEVGLTINCPGQYQGVYMNETSTGSFSSVETDENSTINTTVPANYTAMFTSATGPGNTVSGLFDIQYRRWVAEFQSGIDKGAPHVEGASHRIESLIPQEEILLREGLVVDMRDNPGVGFRNHTVPTGLAHGGTWSEDLTWLEAVTECVDTNLTVEVRIDRSLDSFTENETYFIVDRGAFQGLDITALEAPPWNDNQTLDLFGRAYTAARMYNVLVGTTLNISLPLGPSTKTVPKVAIKEEGSNIDLFLLSSTDMATVAKLNGIEQYPNKSIPIVPLPKDFVPSYPDGMRRLFASNFTSITNICRGYYLVDSLDRRAGNISNPAVECGLVLGPWTPQPSNVPEYTFVSAETKQRNIHVCATGMRASIKTVDFRYNGTEGQLSNLKVERISDKTYPDDASKPLWSVEHSYDQRMHFDSLWGLVNDSYETVDGFYTMRSEKLWLPAGPYTGVNSLSLDGVGLGSIPAPSVPYIKMMRTYGGGFTSDDSNFYSGKLSYPMLERFRRLSQTQSGAAQIPNLIISDELAATLIGSKSAINSQPITFPAMMNPNDPPRGLAAAKVTTYERVIRCDLRYAIPALVMLLVFVLAFFWAVGILVFSWSTLRTLRHTYNQTSPGRLATSLLLPGRSDPQQPSKKWAEGDGKLILSFGHVTDQVQDHFCRLEGYDALLDEKGMELQVGGDPFEMKE</sequence>
<evidence type="ECO:0000256" key="1">
    <source>
        <dbReference type="SAM" id="Phobius"/>
    </source>
</evidence>
<feature type="transmembrane region" description="Helical" evidence="1">
    <location>
        <begin position="730"/>
        <end position="754"/>
    </location>
</feature>
<comment type="caution">
    <text evidence="2">The sequence shown here is derived from an EMBL/GenBank/DDBJ whole genome shotgun (WGS) entry which is preliminary data.</text>
</comment>
<accession>A0AAN6PB31</accession>
<reference evidence="3" key="1">
    <citation type="journal article" date="2023" name="Mol. Phylogenet. Evol.">
        <title>Genome-scale phylogeny and comparative genomics of the fungal order Sordariales.</title>
        <authorList>
            <person name="Hensen N."/>
            <person name="Bonometti L."/>
            <person name="Westerberg I."/>
            <person name="Brannstrom I.O."/>
            <person name="Guillou S."/>
            <person name="Cros-Aarteil S."/>
            <person name="Calhoun S."/>
            <person name="Haridas S."/>
            <person name="Kuo A."/>
            <person name="Mondo S."/>
            <person name="Pangilinan J."/>
            <person name="Riley R."/>
            <person name="LaButti K."/>
            <person name="Andreopoulos B."/>
            <person name="Lipzen A."/>
            <person name="Chen C."/>
            <person name="Yan M."/>
            <person name="Daum C."/>
            <person name="Ng V."/>
            <person name="Clum A."/>
            <person name="Steindorff A."/>
            <person name="Ohm R.A."/>
            <person name="Martin F."/>
            <person name="Silar P."/>
            <person name="Natvig D.O."/>
            <person name="Lalanne C."/>
            <person name="Gautier V."/>
            <person name="Ament-Velasquez S.L."/>
            <person name="Kruys A."/>
            <person name="Hutchinson M.I."/>
            <person name="Powell A.J."/>
            <person name="Barry K."/>
            <person name="Miller A.N."/>
            <person name="Grigoriev I.V."/>
            <person name="Debuchy R."/>
            <person name="Gladieux P."/>
            <person name="Hiltunen Thoren M."/>
            <person name="Johannesson H."/>
        </authorList>
    </citation>
    <scope>NUCLEOTIDE SEQUENCE [LARGE SCALE GENOMIC DNA]</scope>
    <source>
        <strain evidence="3">CBS 284.82</strain>
    </source>
</reference>
<dbReference type="Proteomes" id="UP001303115">
    <property type="component" value="Unassembled WGS sequence"/>
</dbReference>